<name>A0A429GQ04_9CREN</name>
<dbReference type="EMBL" id="RCOS01000065">
    <property type="protein sequence ID" value="RSN75986.1"/>
    <property type="molecule type" value="Genomic_DNA"/>
</dbReference>
<dbReference type="AlphaFoldDB" id="A0A429GQ04"/>
<evidence type="ECO:0000313" key="2">
    <source>
        <dbReference type="Proteomes" id="UP000277582"/>
    </source>
</evidence>
<dbReference type="RefSeq" id="WP_133308292.1">
    <property type="nucleotide sequence ID" value="NZ_RCOS01000065.1"/>
</dbReference>
<evidence type="ECO:0000313" key="1">
    <source>
        <dbReference type="EMBL" id="RSN75986.1"/>
    </source>
</evidence>
<gene>
    <name evidence="1" type="ORF">D6D85_05060</name>
</gene>
<sequence length="63" mass="7043">MDDMMDGGNASGKKEARALTKELGISREGVEVLRVILGQEKTRLTEVEKKKVLQELVNDPKIF</sequence>
<accession>A0A429GQ04</accession>
<reference evidence="1 2" key="1">
    <citation type="submission" date="2018-10" db="EMBL/GenBank/DDBJ databases">
        <title>Co-occurring genomic capacity for anaerobic methane metabolism and dissimilatory sulfite reduction discovered in the Korarchaeota.</title>
        <authorList>
            <person name="Mckay L.J."/>
            <person name="Dlakic M."/>
            <person name="Fields M.W."/>
            <person name="Delmont T.O."/>
            <person name="Eren A.M."/>
            <person name="Jay Z.J."/>
            <person name="Klingelsmith K.B."/>
            <person name="Rusch D.B."/>
            <person name="Inskeep W.P."/>
        </authorList>
    </citation>
    <scope>NUCLEOTIDE SEQUENCE [LARGE SCALE GENOMIC DNA]</scope>
    <source>
        <strain evidence="1 2">MDKW</strain>
    </source>
</reference>
<protein>
    <submittedName>
        <fullName evidence="1">Uncharacterized protein</fullName>
    </submittedName>
</protein>
<dbReference type="Proteomes" id="UP000277582">
    <property type="component" value="Unassembled WGS sequence"/>
</dbReference>
<keyword evidence="2" id="KW-1185">Reference proteome</keyword>
<organism evidence="1 2">
    <name type="scientific">Candidatus Methanodesulfokora washburnensis</name>
    <dbReference type="NCBI Taxonomy" id="2478471"/>
    <lineage>
        <taxon>Archaea</taxon>
        <taxon>Thermoproteota</taxon>
        <taxon>Candidatus Korarchaeia</taxon>
        <taxon>Candidatus Korarchaeia incertae sedis</taxon>
        <taxon>Candidatus Methanodesulfokora</taxon>
    </lineage>
</organism>
<comment type="caution">
    <text evidence="1">The sequence shown here is derived from an EMBL/GenBank/DDBJ whole genome shotgun (WGS) entry which is preliminary data.</text>
</comment>
<proteinExistence type="predicted"/>
<feature type="non-terminal residue" evidence="1">
    <location>
        <position position="63"/>
    </location>
</feature>